<proteinExistence type="predicted"/>
<accession>A0A2G4YQX0</accession>
<evidence type="ECO:0000313" key="3">
    <source>
        <dbReference type="EMBL" id="PHZ84721.1"/>
    </source>
</evidence>
<keyword evidence="1" id="KW-0812">Transmembrane</keyword>
<gene>
    <name evidence="3" type="ORF">CRD36_10570</name>
</gene>
<dbReference type="GO" id="GO:0004175">
    <property type="term" value="F:endopeptidase activity"/>
    <property type="evidence" value="ECO:0007669"/>
    <property type="project" value="UniProtKB-ARBA"/>
</dbReference>
<feature type="transmembrane region" description="Helical" evidence="1">
    <location>
        <begin position="101"/>
        <end position="125"/>
    </location>
</feature>
<feature type="transmembrane region" description="Helical" evidence="1">
    <location>
        <begin position="15"/>
        <end position="37"/>
    </location>
</feature>
<feature type="transmembrane region" description="Helical" evidence="1">
    <location>
        <begin position="58"/>
        <end position="81"/>
    </location>
</feature>
<organism evidence="3 4">
    <name type="scientific">Paremcibacter congregatus</name>
    <dbReference type="NCBI Taxonomy" id="2043170"/>
    <lineage>
        <taxon>Bacteria</taxon>
        <taxon>Pseudomonadati</taxon>
        <taxon>Pseudomonadota</taxon>
        <taxon>Alphaproteobacteria</taxon>
        <taxon>Emcibacterales</taxon>
        <taxon>Emcibacteraceae</taxon>
        <taxon>Paremcibacter</taxon>
    </lineage>
</organism>
<protein>
    <recommendedName>
        <fullName evidence="2">CAAX prenyl protease 2/Lysostaphin resistance protein A-like domain-containing protein</fullName>
    </recommendedName>
</protein>
<keyword evidence="1" id="KW-0472">Membrane</keyword>
<dbReference type="Proteomes" id="UP000229730">
    <property type="component" value="Unassembled WGS sequence"/>
</dbReference>
<keyword evidence="1" id="KW-1133">Transmembrane helix</keyword>
<dbReference type="PANTHER" id="PTHR35797">
    <property type="entry name" value="PROTEASE-RELATED"/>
    <property type="match status" value="1"/>
</dbReference>
<evidence type="ECO:0000313" key="4">
    <source>
        <dbReference type="Proteomes" id="UP000229730"/>
    </source>
</evidence>
<evidence type="ECO:0000256" key="1">
    <source>
        <dbReference type="SAM" id="Phobius"/>
    </source>
</evidence>
<dbReference type="AlphaFoldDB" id="A0A2G4YQX0"/>
<feature type="domain" description="CAAX prenyl protease 2/Lysostaphin resistance protein A-like" evidence="2">
    <location>
        <begin position="70"/>
        <end position="120"/>
    </location>
</feature>
<dbReference type="InParanoid" id="A0A2G4YQX0"/>
<evidence type="ECO:0000259" key="2">
    <source>
        <dbReference type="Pfam" id="PF02517"/>
    </source>
</evidence>
<dbReference type="InterPro" id="IPR042150">
    <property type="entry name" value="MmRce1-like"/>
</dbReference>
<keyword evidence="4" id="KW-1185">Reference proteome</keyword>
<sequence length="133" mass="14930">MSWNWAAWQYNRNAYLIPVIYVSVAYALVWSFGLGGVPSEETIADWAQTLGLQGRNQSVVLAMMIVLLGLIGFIKYLGAILGEELGWRGFLIWELRKVMPFGVVSLVSGLIWATWHWPLVVYVIAHHGGLRPS</sequence>
<comment type="caution">
    <text evidence="3">The sequence shown here is derived from an EMBL/GenBank/DDBJ whole genome shotgun (WGS) entry which is preliminary data.</text>
</comment>
<dbReference type="RefSeq" id="WP_165777014.1">
    <property type="nucleotide sequence ID" value="NZ_CP041025.1"/>
</dbReference>
<dbReference type="GO" id="GO:0080120">
    <property type="term" value="P:CAAX-box protein maturation"/>
    <property type="evidence" value="ECO:0007669"/>
    <property type="project" value="UniProtKB-ARBA"/>
</dbReference>
<reference evidence="3 4" key="1">
    <citation type="submission" date="2017-10" db="EMBL/GenBank/DDBJ databases">
        <title>Frigbacter circumglobatus gen. nov. sp. nov., isolated from sediment cultured in situ.</title>
        <authorList>
            <person name="Zhao Z."/>
        </authorList>
    </citation>
    <scope>NUCLEOTIDE SEQUENCE [LARGE SCALE GENOMIC DNA]</scope>
    <source>
        <strain evidence="3 4">ZYL</strain>
    </source>
</reference>
<dbReference type="Pfam" id="PF02517">
    <property type="entry name" value="Rce1-like"/>
    <property type="match status" value="1"/>
</dbReference>
<name>A0A2G4YQX0_9PROT</name>
<dbReference type="InterPro" id="IPR003675">
    <property type="entry name" value="Rce1/LyrA-like_dom"/>
</dbReference>
<dbReference type="PANTHER" id="PTHR35797:SF1">
    <property type="entry name" value="PROTEASE"/>
    <property type="match status" value="1"/>
</dbReference>
<dbReference type="EMBL" id="PDEM01000023">
    <property type="protein sequence ID" value="PHZ84721.1"/>
    <property type="molecule type" value="Genomic_DNA"/>
</dbReference>